<keyword evidence="1" id="KW-0479">Metal-binding</keyword>
<dbReference type="Proteomes" id="UP001239445">
    <property type="component" value="Unassembled WGS sequence"/>
</dbReference>
<dbReference type="EMBL" id="MU839827">
    <property type="protein sequence ID" value="KAK1760955.1"/>
    <property type="molecule type" value="Genomic_DNA"/>
</dbReference>
<gene>
    <name evidence="4" type="ORF">QBC47DRAFT_396935</name>
</gene>
<reference evidence="4" key="1">
    <citation type="submission" date="2023-06" db="EMBL/GenBank/DDBJ databases">
        <title>Genome-scale phylogeny and comparative genomics of the fungal order Sordariales.</title>
        <authorList>
            <consortium name="Lawrence Berkeley National Laboratory"/>
            <person name="Hensen N."/>
            <person name="Bonometti L."/>
            <person name="Westerberg I."/>
            <person name="Brannstrom I.O."/>
            <person name="Guillou S."/>
            <person name="Cros-Aarteil S."/>
            <person name="Calhoun S."/>
            <person name="Haridas S."/>
            <person name="Kuo A."/>
            <person name="Mondo S."/>
            <person name="Pangilinan J."/>
            <person name="Riley R."/>
            <person name="Labutti K."/>
            <person name="Andreopoulos B."/>
            <person name="Lipzen A."/>
            <person name="Chen C."/>
            <person name="Yanf M."/>
            <person name="Daum C."/>
            <person name="Ng V."/>
            <person name="Clum A."/>
            <person name="Steindorff A."/>
            <person name="Ohm R."/>
            <person name="Martin F."/>
            <person name="Silar P."/>
            <person name="Natvig D."/>
            <person name="Lalanne C."/>
            <person name="Gautier V."/>
            <person name="Ament-Velasquez S.L."/>
            <person name="Kruys A."/>
            <person name="Hutchinson M.I."/>
            <person name="Powell A.J."/>
            <person name="Barry K."/>
            <person name="Miller A.N."/>
            <person name="Grigoriev I.V."/>
            <person name="Debuchy R."/>
            <person name="Gladieux P."/>
            <person name="Thoren M.H."/>
            <person name="Johannesson H."/>
        </authorList>
    </citation>
    <scope>NUCLEOTIDE SEQUENCE</scope>
    <source>
        <strain evidence="4">PSN4</strain>
    </source>
</reference>
<protein>
    <recommendedName>
        <fullName evidence="3">RING-type domain-containing protein</fullName>
    </recommendedName>
</protein>
<evidence type="ECO:0000256" key="2">
    <source>
        <dbReference type="SAM" id="MobiDB-lite"/>
    </source>
</evidence>
<dbReference type="InterPro" id="IPR013083">
    <property type="entry name" value="Znf_RING/FYVE/PHD"/>
</dbReference>
<dbReference type="GO" id="GO:0008270">
    <property type="term" value="F:zinc ion binding"/>
    <property type="evidence" value="ECO:0007669"/>
    <property type="project" value="UniProtKB-KW"/>
</dbReference>
<proteinExistence type="predicted"/>
<dbReference type="InterPro" id="IPR001841">
    <property type="entry name" value="Znf_RING"/>
</dbReference>
<dbReference type="Gene3D" id="3.30.40.10">
    <property type="entry name" value="Zinc/RING finger domain, C3HC4 (zinc finger)"/>
    <property type="match status" value="1"/>
</dbReference>
<keyword evidence="5" id="KW-1185">Reference proteome</keyword>
<keyword evidence="1" id="KW-0862">Zinc</keyword>
<accession>A0AAJ0BME6</accession>
<dbReference type="SMART" id="SM00184">
    <property type="entry name" value="RING"/>
    <property type="match status" value="1"/>
</dbReference>
<dbReference type="SUPFAM" id="SSF57850">
    <property type="entry name" value="RING/U-box"/>
    <property type="match status" value="1"/>
</dbReference>
<organism evidence="4 5">
    <name type="scientific">Echria macrotheca</name>
    <dbReference type="NCBI Taxonomy" id="438768"/>
    <lineage>
        <taxon>Eukaryota</taxon>
        <taxon>Fungi</taxon>
        <taxon>Dikarya</taxon>
        <taxon>Ascomycota</taxon>
        <taxon>Pezizomycotina</taxon>
        <taxon>Sordariomycetes</taxon>
        <taxon>Sordariomycetidae</taxon>
        <taxon>Sordariales</taxon>
        <taxon>Schizotheciaceae</taxon>
        <taxon>Echria</taxon>
    </lineage>
</organism>
<dbReference type="PROSITE" id="PS50089">
    <property type="entry name" value="ZF_RING_2"/>
    <property type="match status" value="1"/>
</dbReference>
<evidence type="ECO:0000313" key="4">
    <source>
        <dbReference type="EMBL" id="KAK1760955.1"/>
    </source>
</evidence>
<keyword evidence="1" id="KW-0863">Zinc-finger</keyword>
<evidence type="ECO:0000313" key="5">
    <source>
        <dbReference type="Proteomes" id="UP001239445"/>
    </source>
</evidence>
<dbReference type="AlphaFoldDB" id="A0AAJ0BME6"/>
<feature type="compositionally biased region" description="Basic and acidic residues" evidence="2">
    <location>
        <begin position="16"/>
        <end position="28"/>
    </location>
</feature>
<dbReference type="Pfam" id="PF13639">
    <property type="entry name" value="zf-RING_2"/>
    <property type="match status" value="1"/>
</dbReference>
<feature type="domain" description="RING-type" evidence="3">
    <location>
        <begin position="40"/>
        <end position="91"/>
    </location>
</feature>
<evidence type="ECO:0000256" key="1">
    <source>
        <dbReference type="PROSITE-ProRule" id="PRU00175"/>
    </source>
</evidence>
<comment type="caution">
    <text evidence="4">The sequence shown here is derived from an EMBL/GenBank/DDBJ whole genome shotgun (WGS) entry which is preliminary data.</text>
</comment>
<feature type="region of interest" description="Disordered" evidence="2">
    <location>
        <begin position="1"/>
        <end position="28"/>
    </location>
</feature>
<sequence length="231" mass="26100">MSTIMGTKKRRSKAFSSDKKDRSAFEKRSSTTKVSVEATCPICQELVGVRNPEGITEAWSMLPCGHRFGSHCIKHYLRLVATDSPSCPVCRQTVHHRCGHPYLPVLLPPGSAPETHEPNQKNARVLHMQMSSCQFCTERKTVQPPPPPRARRGKAWRAGSLLLSVVASPVKLVLGRRATRAPERPRAPLLIPWETDEGPWMDAYPRPRDVQWERWWDSQEPKQKSPAVGLR</sequence>
<name>A0AAJ0BME6_9PEZI</name>
<evidence type="ECO:0000259" key="3">
    <source>
        <dbReference type="PROSITE" id="PS50089"/>
    </source>
</evidence>